<reference evidence="3" key="1">
    <citation type="submission" date="2021-02" db="EMBL/GenBank/DDBJ databases">
        <authorList>
            <person name="Nowell W R."/>
        </authorList>
    </citation>
    <scope>NUCLEOTIDE SEQUENCE</scope>
</reference>
<proteinExistence type="predicted"/>
<evidence type="ECO:0000256" key="1">
    <source>
        <dbReference type="SAM" id="MobiDB-lite"/>
    </source>
</evidence>
<feature type="compositionally biased region" description="Polar residues" evidence="1">
    <location>
        <begin position="235"/>
        <end position="245"/>
    </location>
</feature>
<sequence length="346" mass="37892">MVNKQNSTISLSSNLLTSNVRHVLSTFLPTNVLDETRQLHDAINVQHNGTITFPDNKSNRAQFICIPPDASVTHVKKLMLRHWYQHVCIIIVKPSLVISITGGAKNYNMSGKLLRAFRRGLRKVATTTGAWIITGGMNTGIMKLVGDIVPTNPHNSRPIHIIGIATWGCVSNCDQLLVHGGNARYLKTDSVERGQAPLEPNHTEFIFINDGTRREYGGEIKFRANLERAIAEGFSTPQSSSNVTDSLRRPSRGIPMRPESSDLVPVVLLVVEGGPNTVRTGLVPVVLLVVEGGPNTVRTVHEAVVKNNIPAVFIQGTGRCCDLFAEALRVYDKYLAHAKSSAPIEK</sequence>
<feature type="region of interest" description="Disordered" evidence="1">
    <location>
        <begin position="235"/>
        <end position="255"/>
    </location>
</feature>
<dbReference type="GO" id="GO:0030001">
    <property type="term" value="P:metal ion transport"/>
    <property type="evidence" value="ECO:0007669"/>
    <property type="project" value="TreeGrafter"/>
</dbReference>
<dbReference type="Pfam" id="PF18139">
    <property type="entry name" value="LSDAT_euk"/>
    <property type="match status" value="2"/>
</dbReference>
<organism evidence="3 4">
    <name type="scientific">Rotaria magnacalcarata</name>
    <dbReference type="NCBI Taxonomy" id="392030"/>
    <lineage>
        <taxon>Eukaryota</taxon>
        <taxon>Metazoa</taxon>
        <taxon>Spiralia</taxon>
        <taxon>Gnathifera</taxon>
        <taxon>Rotifera</taxon>
        <taxon>Eurotatoria</taxon>
        <taxon>Bdelloidea</taxon>
        <taxon>Philodinida</taxon>
        <taxon>Philodinidae</taxon>
        <taxon>Rotaria</taxon>
    </lineage>
</organism>
<accession>A0A814XGG1</accession>
<dbReference type="InterPro" id="IPR041491">
    <property type="entry name" value="TRPM_SLOG"/>
</dbReference>
<comment type="caution">
    <text evidence="3">The sequence shown here is derived from an EMBL/GenBank/DDBJ whole genome shotgun (WGS) entry which is preliminary data.</text>
</comment>
<evidence type="ECO:0000313" key="3">
    <source>
        <dbReference type="EMBL" id="CAF1217516.1"/>
    </source>
</evidence>
<gene>
    <name evidence="3" type="ORF">KQP761_LOCUS642</name>
</gene>
<feature type="domain" description="TRPM SLOG" evidence="2">
    <location>
        <begin position="283"/>
        <end position="331"/>
    </location>
</feature>
<dbReference type="InterPro" id="IPR050927">
    <property type="entry name" value="TRPM"/>
</dbReference>
<protein>
    <recommendedName>
        <fullName evidence="2">TRPM SLOG domain-containing protein</fullName>
    </recommendedName>
</protein>
<feature type="domain" description="TRPM SLOG" evidence="2">
    <location>
        <begin position="61"/>
        <end position="280"/>
    </location>
</feature>
<dbReference type="AlphaFoldDB" id="A0A814XGG1"/>
<evidence type="ECO:0000259" key="2">
    <source>
        <dbReference type="Pfam" id="PF18139"/>
    </source>
</evidence>
<dbReference type="Proteomes" id="UP000663834">
    <property type="component" value="Unassembled WGS sequence"/>
</dbReference>
<evidence type="ECO:0000313" key="4">
    <source>
        <dbReference type="Proteomes" id="UP000663834"/>
    </source>
</evidence>
<dbReference type="EMBL" id="CAJNOW010000041">
    <property type="protein sequence ID" value="CAF1217516.1"/>
    <property type="molecule type" value="Genomic_DNA"/>
</dbReference>
<dbReference type="GO" id="GO:0005886">
    <property type="term" value="C:plasma membrane"/>
    <property type="evidence" value="ECO:0007669"/>
    <property type="project" value="TreeGrafter"/>
</dbReference>
<dbReference type="PANTHER" id="PTHR13800">
    <property type="entry name" value="TRANSIENT RECEPTOR POTENTIAL CATION CHANNEL, SUBFAMILY M, MEMBER 6"/>
    <property type="match status" value="1"/>
</dbReference>
<dbReference type="GO" id="GO:0005261">
    <property type="term" value="F:monoatomic cation channel activity"/>
    <property type="evidence" value="ECO:0007669"/>
    <property type="project" value="TreeGrafter"/>
</dbReference>
<dbReference type="PANTHER" id="PTHR13800:SF12">
    <property type="entry name" value="TRANSIENT RECEPTOR POTENTIAL CATION CHANNEL SUBFAMILY M MEMBER-LIKE 2"/>
    <property type="match status" value="1"/>
</dbReference>
<dbReference type="OrthoDB" id="10050890at2759"/>
<name>A0A814XGG1_9BILA</name>